<feature type="chain" id="PRO_5044761515" description="Secreted protein" evidence="1">
    <location>
        <begin position="16"/>
        <end position="80"/>
    </location>
</feature>
<protein>
    <recommendedName>
        <fullName evidence="4">Secreted protein</fullName>
    </recommendedName>
</protein>
<comment type="caution">
    <text evidence="2">The sequence shown here is derived from an EMBL/GenBank/DDBJ whole genome shotgun (WGS) entry which is preliminary data.</text>
</comment>
<reference evidence="2 3" key="1">
    <citation type="journal article" date="2024" name="Ann. Entomol. Soc. Am.">
        <title>Genomic analyses of the southern and eastern yellowjacket wasps (Hymenoptera: Vespidae) reveal evolutionary signatures of social life.</title>
        <authorList>
            <person name="Catto M.A."/>
            <person name="Caine P.B."/>
            <person name="Orr S.E."/>
            <person name="Hunt B.G."/>
            <person name="Goodisman M.A.D."/>
        </authorList>
    </citation>
    <scope>NUCLEOTIDE SEQUENCE [LARGE SCALE GENOMIC DNA]</scope>
    <source>
        <strain evidence="2">232</strain>
        <tissue evidence="2">Head and thorax</tissue>
    </source>
</reference>
<sequence>MICIVLFSLIVYCFIGPNSIEKNEGRISLSLPRRQNCRPTDRSTNEKEQQDLESVGCLHILLLAVFRPINERTQFLLRIL</sequence>
<accession>A0ABD2B160</accession>
<gene>
    <name evidence="2" type="ORF">V1477_017869</name>
</gene>
<evidence type="ECO:0008006" key="4">
    <source>
        <dbReference type="Google" id="ProtNLM"/>
    </source>
</evidence>
<evidence type="ECO:0000256" key="1">
    <source>
        <dbReference type="SAM" id="SignalP"/>
    </source>
</evidence>
<evidence type="ECO:0000313" key="2">
    <source>
        <dbReference type="EMBL" id="KAL2726055.1"/>
    </source>
</evidence>
<feature type="signal peptide" evidence="1">
    <location>
        <begin position="1"/>
        <end position="15"/>
    </location>
</feature>
<dbReference type="Proteomes" id="UP001607303">
    <property type="component" value="Unassembled WGS sequence"/>
</dbReference>
<dbReference type="AlphaFoldDB" id="A0ABD2B160"/>
<evidence type="ECO:0000313" key="3">
    <source>
        <dbReference type="Proteomes" id="UP001607303"/>
    </source>
</evidence>
<keyword evidence="3" id="KW-1185">Reference proteome</keyword>
<name>A0ABD2B160_VESMC</name>
<organism evidence="2 3">
    <name type="scientific">Vespula maculifrons</name>
    <name type="common">Eastern yellow jacket</name>
    <name type="synonym">Wasp</name>
    <dbReference type="NCBI Taxonomy" id="7453"/>
    <lineage>
        <taxon>Eukaryota</taxon>
        <taxon>Metazoa</taxon>
        <taxon>Ecdysozoa</taxon>
        <taxon>Arthropoda</taxon>
        <taxon>Hexapoda</taxon>
        <taxon>Insecta</taxon>
        <taxon>Pterygota</taxon>
        <taxon>Neoptera</taxon>
        <taxon>Endopterygota</taxon>
        <taxon>Hymenoptera</taxon>
        <taxon>Apocrita</taxon>
        <taxon>Aculeata</taxon>
        <taxon>Vespoidea</taxon>
        <taxon>Vespidae</taxon>
        <taxon>Vespinae</taxon>
        <taxon>Vespula</taxon>
    </lineage>
</organism>
<dbReference type="EMBL" id="JAYRBN010000109">
    <property type="protein sequence ID" value="KAL2726055.1"/>
    <property type="molecule type" value="Genomic_DNA"/>
</dbReference>
<keyword evidence="1" id="KW-0732">Signal</keyword>
<proteinExistence type="predicted"/>